<dbReference type="InterPro" id="IPR011969">
    <property type="entry name" value="Clan_AA_Asp_peptidase_C"/>
</dbReference>
<dbReference type="GO" id="GO:0004190">
    <property type="term" value="F:aspartic-type endopeptidase activity"/>
    <property type="evidence" value="ECO:0007669"/>
    <property type="project" value="InterPro"/>
</dbReference>
<dbReference type="EC" id="3.4.23.-" evidence="2"/>
<dbReference type="GO" id="GO:0006508">
    <property type="term" value="P:proteolysis"/>
    <property type="evidence" value="ECO:0007669"/>
    <property type="project" value="UniProtKB-KW"/>
</dbReference>
<dbReference type="Gene3D" id="2.40.70.10">
    <property type="entry name" value="Acid Proteases"/>
    <property type="match status" value="1"/>
</dbReference>
<dbReference type="CDD" id="cd05483">
    <property type="entry name" value="retropepsin_like_bacteria"/>
    <property type="match status" value="1"/>
</dbReference>
<dbReference type="RefSeq" id="WP_164453775.1">
    <property type="nucleotide sequence ID" value="NZ_JAAIJQ010000047.1"/>
</dbReference>
<proteinExistence type="predicted"/>
<dbReference type="Pfam" id="PF13975">
    <property type="entry name" value="gag-asp_proteas"/>
    <property type="match status" value="1"/>
</dbReference>
<name>A0A6M0K1V4_9GAMM</name>
<accession>A0A6M0K1V4</accession>
<dbReference type="NCBIfam" id="TIGR02281">
    <property type="entry name" value="clan_AA_DTGA"/>
    <property type="match status" value="1"/>
</dbReference>
<evidence type="ECO:0000313" key="2">
    <source>
        <dbReference type="EMBL" id="NEV63311.1"/>
    </source>
</evidence>
<dbReference type="Proteomes" id="UP000483379">
    <property type="component" value="Unassembled WGS sequence"/>
</dbReference>
<keyword evidence="1" id="KW-0472">Membrane</keyword>
<comment type="caution">
    <text evidence="2">The sequence shown here is derived from an EMBL/GenBank/DDBJ whole genome shotgun (WGS) entry which is preliminary data.</text>
</comment>
<gene>
    <name evidence="2" type="ORF">G3446_15690</name>
</gene>
<keyword evidence="2" id="KW-0645">Protease</keyword>
<keyword evidence="1" id="KW-1133">Transmembrane helix</keyword>
<dbReference type="EMBL" id="JAAIJQ010000047">
    <property type="protein sequence ID" value="NEV63311.1"/>
    <property type="molecule type" value="Genomic_DNA"/>
</dbReference>
<dbReference type="AlphaFoldDB" id="A0A6M0K1V4"/>
<dbReference type="SUPFAM" id="SSF50630">
    <property type="entry name" value="Acid proteases"/>
    <property type="match status" value="1"/>
</dbReference>
<feature type="transmembrane region" description="Helical" evidence="1">
    <location>
        <begin position="20"/>
        <end position="39"/>
    </location>
</feature>
<keyword evidence="1" id="KW-0812">Transmembrane</keyword>
<dbReference type="InterPro" id="IPR001969">
    <property type="entry name" value="Aspartic_peptidase_AS"/>
</dbReference>
<reference evidence="2 3" key="1">
    <citation type="submission" date="2020-02" db="EMBL/GenBank/DDBJ databases">
        <title>Genome sequences of Thiorhodococcus mannitoliphagus and Thiorhodococcus minor, purple sulfur photosynthetic bacteria in the gammaproteobacterial family, Chromatiaceae.</title>
        <authorList>
            <person name="Aviles F.A."/>
            <person name="Meyer T.E."/>
            <person name="Kyndt J.A."/>
        </authorList>
    </citation>
    <scope>NUCLEOTIDE SEQUENCE [LARGE SCALE GENOMIC DNA]</scope>
    <source>
        <strain evidence="2 3">DSM 11518</strain>
    </source>
</reference>
<keyword evidence="3" id="KW-1185">Reference proteome</keyword>
<organism evidence="2 3">
    <name type="scientific">Thiorhodococcus minor</name>
    <dbReference type="NCBI Taxonomy" id="57489"/>
    <lineage>
        <taxon>Bacteria</taxon>
        <taxon>Pseudomonadati</taxon>
        <taxon>Pseudomonadota</taxon>
        <taxon>Gammaproteobacteria</taxon>
        <taxon>Chromatiales</taxon>
        <taxon>Chromatiaceae</taxon>
        <taxon>Thiorhodococcus</taxon>
    </lineage>
</organism>
<evidence type="ECO:0000256" key="1">
    <source>
        <dbReference type="SAM" id="Phobius"/>
    </source>
</evidence>
<protein>
    <submittedName>
        <fullName evidence="2">TIGR02281 family clan AA aspartic protease</fullName>
        <ecNumber evidence="2">3.4.23.-</ecNumber>
    </submittedName>
</protein>
<sequence length="184" mass="20086">MDPLPPGDGPSRDDFPSRVGRAMLFGAWIAGLALLFMLFNQLFERQENPNPSPVLTRSVEGAPQVVLERNRAGHFVASGAINGMPVRFLVDTGATDVALPLPLARRLDLQMRPGGMSVTANGTVRTWLTRLDRVELGGLVAENVRASVLPSMPGDDVLLGMSYLRHLEMIQRGDRLILRPHLGD</sequence>
<dbReference type="InterPro" id="IPR021109">
    <property type="entry name" value="Peptidase_aspartic_dom_sf"/>
</dbReference>
<evidence type="ECO:0000313" key="3">
    <source>
        <dbReference type="Proteomes" id="UP000483379"/>
    </source>
</evidence>
<dbReference type="PROSITE" id="PS00141">
    <property type="entry name" value="ASP_PROTEASE"/>
    <property type="match status" value="1"/>
</dbReference>
<keyword evidence="2" id="KW-0378">Hydrolase</keyword>
<dbReference type="InterPro" id="IPR034122">
    <property type="entry name" value="Retropepsin-like_bacterial"/>
</dbReference>